<feature type="chain" id="PRO_5047321510" description="Lipoprotein" evidence="1">
    <location>
        <begin position="24"/>
        <end position="350"/>
    </location>
</feature>
<dbReference type="Proteomes" id="UP000649259">
    <property type="component" value="Unassembled WGS sequence"/>
</dbReference>
<name>A0ABQ3S434_9ACTN</name>
<protein>
    <recommendedName>
        <fullName evidence="4">Lipoprotein</fullName>
    </recommendedName>
</protein>
<evidence type="ECO:0000256" key="1">
    <source>
        <dbReference type="SAM" id="SignalP"/>
    </source>
</evidence>
<proteinExistence type="predicted"/>
<sequence length="350" mass="35662">MAMTTRTKIAGAVLGTVVAGALAFVPLTDDGSAADGGGGSGGSLAAGPAEKEAVPSFTATDWVSYGDQVAVVRVTAEHELREPDEDADTDTAGAGAGEDYLARTVDLQVKERVWARSGAPALPSALSFTADGWQVKDGARKELGSPDSSRLEVGHEYVITLARFSGGVWAPLGSGGVLPYDHGRVGEGEFRGETVTSDAYRSAWEARAVPGDEAPVASRTAGKPSSAVREVLRGARPDATAARYPGLDPVARYRKAAGGGSEPAETFCSVAAPLAVSEDSRYTPQELAAVLGDLAALAGRDAASLRAYAASLTAGDETPAAVDDAARAASVTGIERECGTDVGELLPTDV</sequence>
<comment type="caution">
    <text evidence="2">The sequence shown here is derived from an EMBL/GenBank/DDBJ whole genome shotgun (WGS) entry which is preliminary data.</text>
</comment>
<reference evidence="3" key="1">
    <citation type="submission" date="2023-07" db="EMBL/GenBank/DDBJ databases">
        <title>Whole genome shotgun sequence of Streptomyces cacaoi subsp. asoensis NBRC 13813.</title>
        <authorList>
            <person name="Komaki H."/>
            <person name="Tamura T."/>
        </authorList>
    </citation>
    <scope>NUCLEOTIDE SEQUENCE [LARGE SCALE GENOMIC DNA]</scope>
    <source>
        <strain evidence="3">NBRC 13813</strain>
    </source>
</reference>
<dbReference type="EMBL" id="BNEB01000003">
    <property type="protein sequence ID" value="GHI62874.1"/>
    <property type="molecule type" value="Genomic_DNA"/>
</dbReference>
<feature type="signal peptide" evidence="1">
    <location>
        <begin position="1"/>
        <end position="23"/>
    </location>
</feature>
<gene>
    <name evidence="2" type="ORF">Saso_45240</name>
</gene>
<evidence type="ECO:0000313" key="2">
    <source>
        <dbReference type="EMBL" id="GHI62874.1"/>
    </source>
</evidence>
<evidence type="ECO:0008006" key="4">
    <source>
        <dbReference type="Google" id="ProtNLM"/>
    </source>
</evidence>
<evidence type="ECO:0000313" key="3">
    <source>
        <dbReference type="Proteomes" id="UP000649259"/>
    </source>
</evidence>
<keyword evidence="3" id="KW-1185">Reference proteome</keyword>
<keyword evidence="1" id="KW-0732">Signal</keyword>
<organism evidence="2 3">
    <name type="scientific">Streptomyces asoensis</name>
    <dbReference type="NCBI Taxonomy" id="249586"/>
    <lineage>
        <taxon>Bacteria</taxon>
        <taxon>Bacillati</taxon>
        <taxon>Actinomycetota</taxon>
        <taxon>Actinomycetes</taxon>
        <taxon>Kitasatosporales</taxon>
        <taxon>Streptomycetaceae</taxon>
        <taxon>Streptomyces</taxon>
    </lineage>
</organism>
<accession>A0ABQ3S434</accession>